<dbReference type="InterPro" id="IPR027806">
    <property type="entry name" value="HARBI1_dom"/>
</dbReference>
<organism evidence="4 5">
    <name type="scientific">Paxillus rubicundulus Ve08.2h10</name>
    <dbReference type="NCBI Taxonomy" id="930991"/>
    <lineage>
        <taxon>Eukaryota</taxon>
        <taxon>Fungi</taxon>
        <taxon>Dikarya</taxon>
        <taxon>Basidiomycota</taxon>
        <taxon>Agaricomycotina</taxon>
        <taxon>Agaricomycetes</taxon>
        <taxon>Agaricomycetidae</taxon>
        <taxon>Boletales</taxon>
        <taxon>Paxilineae</taxon>
        <taxon>Paxillaceae</taxon>
        <taxon>Paxillus</taxon>
    </lineage>
</organism>
<evidence type="ECO:0000256" key="1">
    <source>
        <dbReference type="ARBA" id="ARBA00001968"/>
    </source>
</evidence>
<dbReference type="Pfam" id="PF13359">
    <property type="entry name" value="DDE_Tnp_4"/>
    <property type="match status" value="1"/>
</dbReference>
<evidence type="ECO:0000313" key="5">
    <source>
        <dbReference type="Proteomes" id="UP000054538"/>
    </source>
</evidence>
<gene>
    <name evidence="4" type="ORF">PAXRUDRAFT_114785</name>
</gene>
<dbReference type="OrthoDB" id="2649667at2759"/>
<evidence type="ECO:0000259" key="3">
    <source>
        <dbReference type="Pfam" id="PF13359"/>
    </source>
</evidence>
<proteinExistence type="predicted"/>
<feature type="non-terminal residue" evidence="4">
    <location>
        <position position="1"/>
    </location>
</feature>
<feature type="non-terminal residue" evidence="4">
    <location>
        <position position="175"/>
    </location>
</feature>
<feature type="domain" description="DDE Tnp4" evidence="3">
    <location>
        <begin position="17"/>
        <end position="109"/>
    </location>
</feature>
<dbReference type="InParanoid" id="A0A0D0CQN1"/>
<comment type="cofactor">
    <cofactor evidence="1">
        <name>a divalent metal cation</name>
        <dbReference type="ChEBI" id="CHEBI:60240"/>
    </cofactor>
</comment>
<dbReference type="AlphaFoldDB" id="A0A0D0CQN1"/>
<keyword evidence="5" id="KW-1185">Reference proteome</keyword>
<dbReference type="Proteomes" id="UP000054538">
    <property type="component" value="Unassembled WGS sequence"/>
</dbReference>
<sequence>SSTFQWTHIARHPGQIFSETEWLWADSAYPSHKWCVVLFKKPVGGTLSIDQKTFNRNLSTVRTVLRMEHCYGSIKGRFQSLRELCFQIQMANDLLYANTWVQCCLILHNMIINIESELGVHSSNDYSFQQSRRLEETMDLDAEEGEGQNMHDELAGSVGQNFCKRLMETLLQHMN</sequence>
<reference evidence="5" key="2">
    <citation type="submission" date="2015-01" db="EMBL/GenBank/DDBJ databases">
        <title>Evolutionary Origins and Diversification of the Mycorrhizal Mutualists.</title>
        <authorList>
            <consortium name="DOE Joint Genome Institute"/>
            <consortium name="Mycorrhizal Genomics Consortium"/>
            <person name="Kohler A."/>
            <person name="Kuo A."/>
            <person name="Nagy L.G."/>
            <person name="Floudas D."/>
            <person name="Copeland A."/>
            <person name="Barry K.W."/>
            <person name="Cichocki N."/>
            <person name="Veneault-Fourrey C."/>
            <person name="LaButti K."/>
            <person name="Lindquist E.A."/>
            <person name="Lipzen A."/>
            <person name="Lundell T."/>
            <person name="Morin E."/>
            <person name="Murat C."/>
            <person name="Riley R."/>
            <person name="Ohm R."/>
            <person name="Sun H."/>
            <person name="Tunlid A."/>
            <person name="Henrissat B."/>
            <person name="Grigoriev I.V."/>
            <person name="Hibbett D.S."/>
            <person name="Martin F."/>
        </authorList>
    </citation>
    <scope>NUCLEOTIDE SEQUENCE [LARGE SCALE GENOMIC DNA]</scope>
    <source>
        <strain evidence="5">Ve08.2h10</strain>
    </source>
</reference>
<name>A0A0D0CQN1_9AGAM</name>
<accession>A0A0D0CQN1</accession>
<evidence type="ECO:0000256" key="2">
    <source>
        <dbReference type="ARBA" id="ARBA00022723"/>
    </source>
</evidence>
<reference evidence="4 5" key="1">
    <citation type="submission" date="2014-04" db="EMBL/GenBank/DDBJ databases">
        <authorList>
            <consortium name="DOE Joint Genome Institute"/>
            <person name="Kuo A."/>
            <person name="Kohler A."/>
            <person name="Jargeat P."/>
            <person name="Nagy L.G."/>
            <person name="Floudas D."/>
            <person name="Copeland A."/>
            <person name="Barry K.W."/>
            <person name="Cichocki N."/>
            <person name="Veneault-Fourrey C."/>
            <person name="LaButti K."/>
            <person name="Lindquist E.A."/>
            <person name="Lipzen A."/>
            <person name="Lundell T."/>
            <person name="Morin E."/>
            <person name="Murat C."/>
            <person name="Sun H."/>
            <person name="Tunlid A."/>
            <person name="Henrissat B."/>
            <person name="Grigoriev I.V."/>
            <person name="Hibbett D.S."/>
            <person name="Martin F."/>
            <person name="Nordberg H.P."/>
            <person name="Cantor M.N."/>
            <person name="Hua S.X."/>
        </authorList>
    </citation>
    <scope>NUCLEOTIDE SEQUENCE [LARGE SCALE GENOMIC DNA]</scope>
    <source>
        <strain evidence="4 5">Ve08.2h10</strain>
    </source>
</reference>
<dbReference type="EMBL" id="KN826883">
    <property type="protein sequence ID" value="KIK77673.1"/>
    <property type="molecule type" value="Genomic_DNA"/>
</dbReference>
<dbReference type="GO" id="GO:0046872">
    <property type="term" value="F:metal ion binding"/>
    <property type="evidence" value="ECO:0007669"/>
    <property type="project" value="UniProtKB-KW"/>
</dbReference>
<dbReference type="HOGENOM" id="CLU_018552_9_0_1"/>
<keyword evidence="2" id="KW-0479">Metal-binding</keyword>
<evidence type="ECO:0000313" key="4">
    <source>
        <dbReference type="EMBL" id="KIK77673.1"/>
    </source>
</evidence>
<protein>
    <recommendedName>
        <fullName evidence="3">DDE Tnp4 domain-containing protein</fullName>
    </recommendedName>
</protein>